<feature type="binding site" evidence="8">
    <location>
        <position position="103"/>
    </location>
    <ligand>
        <name>Mg(2+)</name>
        <dbReference type="ChEBI" id="CHEBI:18420"/>
        <label>1</label>
    </ligand>
</feature>
<evidence type="ECO:0000313" key="13">
    <source>
        <dbReference type="Proteomes" id="UP000001880"/>
    </source>
</evidence>
<keyword evidence="7 8" id="KW-0460">Magnesium</keyword>
<evidence type="ECO:0000256" key="5">
    <source>
        <dbReference type="ARBA" id="ARBA00022755"/>
    </source>
</evidence>
<dbReference type="RefSeq" id="WP_012828938.1">
    <property type="nucleotide sequence ID" value="NC_013440.1"/>
</dbReference>
<comment type="subunit">
    <text evidence="8">Monomer. Part of the FGAM synthase complex composed of 1 PurL, 1 PurQ and 2 PurS subunits.</text>
</comment>
<dbReference type="SUPFAM" id="SSF55326">
    <property type="entry name" value="PurM N-terminal domain-like"/>
    <property type="match status" value="2"/>
</dbReference>
<feature type="binding site" evidence="8">
    <location>
        <position position="549"/>
    </location>
    <ligand>
        <name>ATP</name>
        <dbReference type="ChEBI" id="CHEBI:30616"/>
    </ligand>
</feature>
<dbReference type="Pfam" id="PF00586">
    <property type="entry name" value="AIRS"/>
    <property type="match status" value="2"/>
</dbReference>
<feature type="domain" description="PurM-like C-terminal" evidence="10">
    <location>
        <begin position="212"/>
        <end position="365"/>
    </location>
</feature>
<evidence type="ECO:0000256" key="2">
    <source>
        <dbReference type="ARBA" id="ARBA00022598"/>
    </source>
</evidence>
<dbReference type="HAMAP" id="MF_00420">
    <property type="entry name" value="PurL_2"/>
    <property type="match status" value="1"/>
</dbReference>
<dbReference type="NCBIfam" id="TIGR01736">
    <property type="entry name" value="FGAM_synth_II"/>
    <property type="match status" value="1"/>
</dbReference>
<keyword evidence="1 8" id="KW-0963">Cytoplasm</keyword>
<feature type="binding site" evidence="8">
    <location>
        <position position="278"/>
    </location>
    <ligand>
        <name>Mg(2+)</name>
        <dbReference type="ChEBI" id="CHEBI:18420"/>
        <label>2</label>
    </ligand>
</feature>
<feature type="domain" description="PurM-like N-terminal" evidence="9">
    <location>
        <begin position="84"/>
        <end position="199"/>
    </location>
</feature>
<dbReference type="InterPro" id="IPR016188">
    <property type="entry name" value="PurM-like_N"/>
</dbReference>
<comment type="similarity">
    <text evidence="8">Belongs to the FGAMS family.</text>
</comment>
<evidence type="ECO:0000256" key="7">
    <source>
        <dbReference type="ARBA" id="ARBA00022842"/>
    </source>
</evidence>
<name>D0LZ77_HALO1</name>
<comment type="pathway">
    <text evidence="8">Purine metabolism; IMP biosynthesis via de novo pathway; 5-amino-1-(5-phospho-D-ribosyl)imidazole from N(2)-formyl-N(1)-(5-phospho-D-ribosyl)glycinamide: step 1/2.</text>
</comment>
<dbReference type="KEGG" id="hoh:Hoch_3840"/>
<feature type="active site" evidence="8">
    <location>
        <position position="59"/>
    </location>
</feature>
<keyword evidence="5 8" id="KW-0658">Purine biosynthesis</keyword>
<evidence type="ECO:0000256" key="6">
    <source>
        <dbReference type="ARBA" id="ARBA00022840"/>
    </source>
</evidence>
<feature type="binding site" evidence="8">
    <location>
        <position position="62"/>
    </location>
    <ligand>
        <name>ATP</name>
        <dbReference type="ChEBI" id="CHEBI:30616"/>
    </ligand>
</feature>
<dbReference type="InterPro" id="IPR036676">
    <property type="entry name" value="PurM-like_C_sf"/>
</dbReference>
<dbReference type="GO" id="GO:0004642">
    <property type="term" value="F:phosphoribosylformylglycinamidine synthase activity"/>
    <property type="evidence" value="ECO:0007669"/>
    <property type="project" value="UniProtKB-UniRule"/>
</dbReference>
<evidence type="ECO:0000259" key="10">
    <source>
        <dbReference type="Pfam" id="PF02769"/>
    </source>
</evidence>
<evidence type="ECO:0000259" key="11">
    <source>
        <dbReference type="Pfam" id="PF18072"/>
    </source>
</evidence>
<dbReference type="SUPFAM" id="SSF56042">
    <property type="entry name" value="PurM C-terminal domain-like"/>
    <property type="match status" value="2"/>
</dbReference>
<dbReference type="InterPro" id="IPR010074">
    <property type="entry name" value="PRibForGlyAmidine_synth_PurL"/>
</dbReference>
<keyword evidence="4 8" id="KW-0547">Nucleotide-binding</keyword>
<feature type="domain" description="Phosphoribosylformylglycinamidine synthase linker" evidence="11">
    <location>
        <begin position="23"/>
        <end position="63"/>
    </location>
</feature>
<dbReference type="eggNOG" id="COG0046">
    <property type="taxonomic scope" value="Bacteria"/>
</dbReference>
<gene>
    <name evidence="8" type="primary">purL</name>
    <name evidence="12" type="ordered locus">Hoch_3840</name>
</gene>
<dbReference type="CDD" id="cd02203">
    <property type="entry name" value="PurL_repeat1"/>
    <property type="match status" value="1"/>
</dbReference>
<proteinExistence type="inferred from homology"/>
<dbReference type="PANTHER" id="PTHR43555:SF1">
    <property type="entry name" value="PHOSPHORIBOSYLFORMYLGLYCINAMIDINE SYNTHASE SUBUNIT PURL"/>
    <property type="match status" value="1"/>
</dbReference>
<dbReference type="GO" id="GO:0005737">
    <property type="term" value="C:cytoplasm"/>
    <property type="evidence" value="ECO:0007669"/>
    <property type="project" value="UniProtKB-SubCell"/>
</dbReference>
<feature type="binding site" evidence="8">
    <location>
        <position position="552"/>
    </location>
    <ligand>
        <name>substrate</name>
    </ligand>
</feature>
<feature type="binding site" evidence="8">
    <location>
        <begin position="104"/>
        <end position="107"/>
    </location>
    <ligand>
        <name>substrate</name>
    </ligand>
</feature>
<dbReference type="Pfam" id="PF18072">
    <property type="entry name" value="FGAR-AT_linker"/>
    <property type="match status" value="1"/>
</dbReference>
<dbReference type="EMBL" id="CP001804">
    <property type="protein sequence ID" value="ACY16339.1"/>
    <property type="molecule type" value="Genomic_DNA"/>
</dbReference>
<sequence>MADTPAQTPPPRPLEPEVTETLAAEHGLATDEFETLRSAIGRMPTYTELGIVSVMWSEHCSYKSSRAHLGTLPTEGPRVVQGPGENAGVVDIDDGQVVVFKMESHNHPSFIEPYQGAATGVGGICRDVFTMGARPIAIADCLRFGRPEHPRTPFLVAGVVAGIGGYGNAFGVPTVAGDVAFDAGYDGNILVNAFCLGVAERERIFLGHAAGVGNPVLYVGAKTGRDGIHGATMASAEFGEDAQEKRPSVQVGDPFMEKLLLEACLELMQSDVLVGIQDMGAAGLTSSSVEMAARAGAGIVLDLERVPQRERHMTPYELLLSESQERMLMVVHQGREAEALAIFEKWDLDAAVVGQVTDTGHIHVRMHGQVYADLPIPLLAEGLRYRRPMSRPAYLDKTAAFSEVDIEAAEPAALQAALMTLLSSPSIASKAWVYRQYDHDVRHGTAVRPGAADAAVMRVPTPDGARDKGVAITAGCQSRYVYLDPYEGTRLVVAEAYANLAAVGAEPLAVTDCLNFGNPEKPEIMWQLAESIRGMGDALRAFEVPVVSGNVSLYNETDGKAIKPTPMIGMVGLLDDVHQHATMGFARAGDAVAVIGSFTADLAGSSYLELVHEQVAGVPTALDISAAKTTCGAVLALVRGGHLSSAHDVSDGGLAVAIAESAFAAAGGPVGASLDLPVHPGSRDDSMLFGEAPARFVISYAPEAGEAVRALCEQHGAVLTEIGHTGGDALRIAIDGAPIIDVPVADAHRAYSDSFADAVDR</sequence>
<comment type="subcellular location">
    <subcellularLocation>
        <location evidence="8">Cytoplasm</location>
    </subcellularLocation>
</comment>
<comment type="catalytic activity">
    <reaction evidence="8">
        <text>N(2)-formyl-N(1)-(5-phospho-beta-D-ribosyl)glycinamide + L-glutamine + ATP + H2O = 2-formamido-N(1)-(5-O-phospho-beta-D-ribosyl)acetamidine + L-glutamate + ADP + phosphate + H(+)</text>
        <dbReference type="Rhea" id="RHEA:17129"/>
        <dbReference type="ChEBI" id="CHEBI:15377"/>
        <dbReference type="ChEBI" id="CHEBI:15378"/>
        <dbReference type="ChEBI" id="CHEBI:29985"/>
        <dbReference type="ChEBI" id="CHEBI:30616"/>
        <dbReference type="ChEBI" id="CHEBI:43474"/>
        <dbReference type="ChEBI" id="CHEBI:58359"/>
        <dbReference type="ChEBI" id="CHEBI:147286"/>
        <dbReference type="ChEBI" id="CHEBI:147287"/>
        <dbReference type="ChEBI" id="CHEBI:456216"/>
        <dbReference type="EC" id="6.3.5.3"/>
    </reaction>
</comment>
<dbReference type="PIRSF" id="PIRSF001587">
    <property type="entry name" value="FGAM_synthase_II"/>
    <property type="match status" value="1"/>
</dbReference>
<reference evidence="12 13" key="1">
    <citation type="journal article" date="2010" name="Stand. Genomic Sci.">
        <title>Complete genome sequence of Haliangium ochraceum type strain (SMP-2).</title>
        <authorList>
            <consortium name="US DOE Joint Genome Institute (JGI-PGF)"/>
            <person name="Ivanova N."/>
            <person name="Daum C."/>
            <person name="Lang E."/>
            <person name="Abt B."/>
            <person name="Kopitz M."/>
            <person name="Saunders E."/>
            <person name="Lapidus A."/>
            <person name="Lucas S."/>
            <person name="Glavina Del Rio T."/>
            <person name="Nolan M."/>
            <person name="Tice H."/>
            <person name="Copeland A."/>
            <person name="Cheng J.F."/>
            <person name="Chen F."/>
            <person name="Bruce D."/>
            <person name="Goodwin L."/>
            <person name="Pitluck S."/>
            <person name="Mavromatis K."/>
            <person name="Pati A."/>
            <person name="Mikhailova N."/>
            <person name="Chen A."/>
            <person name="Palaniappan K."/>
            <person name="Land M."/>
            <person name="Hauser L."/>
            <person name="Chang Y.J."/>
            <person name="Jeffries C.D."/>
            <person name="Detter J.C."/>
            <person name="Brettin T."/>
            <person name="Rohde M."/>
            <person name="Goker M."/>
            <person name="Bristow J."/>
            <person name="Markowitz V."/>
            <person name="Eisen J.A."/>
            <person name="Hugenholtz P."/>
            <person name="Kyrpides N.C."/>
            <person name="Klenk H.P."/>
        </authorList>
    </citation>
    <scope>NUCLEOTIDE SEQUENCE [LARGE SCALE GENOMIC DNA]</scope>
    <source>
        <strain evidence="13">DSM 14365 / CIP 107738 / JCM 11303 / AJ 13395 / SMP-2</strain>
    </source>
</reference>
<feature type="domain" description="PurM-like N-terminal" evidence="9">
    <location>
        <begin position="453"/>
        <end position="573"/>
    </location>
</feature>
<evidence type="ECO:0000256" key="3">
    <source>
        <dbReference type="ARBA" id="ARBA00022723"/>
    </source>
</evidence>
<feature type="binding site" evidence="8">
    <location>
        <position position="127"/>
    </location>
    <ligand>
        <name>Mg(2+)</name>
        <dbReference type="ChEBI" id="CHEBI:18420"/>
        <label>2</label>
    </ligand>
</feature>
<feature type="binding site" evidence="8">
    <location>
        <position position="250"/>
    </location>
    <ligand>
        <name>substrate</name>
    </ligand>
</feature>
<dbReference type="NCBIfam" id="NF002290">
    <property type="entry name" value="PRK01213.1"/>
    <property type="match status" value="1"/>
</dbReference>
<keyword evidence="2 8" id="KW-0436">Ligase</keyword>
<organism evidence="12 13">
    <name type="scientific">Haliangium ochraceum (strain DSM 14365 / JCM 11303 / SMP-2)</name>
    <dbReference type="NCBI Taxonomy" id="502025"/>
    <lineage>
        <taxon>Bacteria</taxon>
        <taxon>Pseudomonadati</taxon>
        <taxon>Myxococcota</taxon>
        <taxon>Polyangia</taxon>
        <taxon>Haliangiales</taxon>
        <taxon>Kofleriaceae</taxon>
        <taxon>Haliangium</taxon>
    </lineage>
</organism>
<dbReference type="FunFam" id="3.30.1330.10:FF:000004">
    <property type="entry name" value="Phosphoribosylformylglycinamidine synthase subunit PurL"/>
    <property type="match status" value="1"/>
</dbReference>
<keyword evidence="3 8" id="KW-0479">Metal-binding</keyword>
<comment type="caution">
    <text evidence="8">Lacks conserved residue(s) required for the propagation of feature annotation.</text>
</comment>
<dbReference type="InterPro" id="IPR041609">
    <property type="entry name" value="PurL_linker"/>
</dbReference>
<dbReference type="Proteomes" id="UP000001880">
    <property type="component" value="Chromosome"/>
</dbReference>
<dbReference type="InterPro" id="IPR036921">
    <property type="entry name" value="PurM-like_N_sf"/>
</dbReference>
<accession>D0LZ77</accession>
<dbReference type="HOGENOM" id="CLU_003100_0_1_7"/>
<dbReference type="EC" id="6.3.5.3" evidence="8"/>
<feature type="binding site" evidence="8">
    <location>
        <position position="126"/>
    </location>
    <ligand>
        <name>substrate</name>
    </ligand>
</feature>
<feature type="domain" description="PurM-like C-terminal" evidence="10">
    <location>
        <begin position="587"/>
        <end position="728"/>
    </location>
</feature>
<comment type="function">
    <text evidence="8">Part of the phosphoribosylformylglycinamidine synthase complex involved in the purines biosynthetic pathway. Catalyzes the ATP-dependent conversion of formylglycinamide ribonucleotide (FGAR) and glutamine to yield formylglycinamidine ribonucleotide (FGAM) and glutamate. The FGAM synthase complex is composed of three subunits. PurQ produces an ammonia molecule by converting glutamine to glutamate. PurL transfers the ammonia molecule to FGAR to form FGAM in an ATP-dependent manner. PurS interacts with PurQ and PurL and is thought to assist in the transfer of the ammonia molecule from PurQ to PurL.</text>
</comment>
<dbReference type="Gene3D" id="3.30.1330.10">
    <property type="entry name" value="PurM-like, N-terminal domain"/>
    <property type="match status" value="2"/>
</dbReference>
<dbReference type="GO" id="GO:0006189">
    <property type="term" value="P:'de novo' IMP biosynthetic process"/>
    <property type="evidence" value="ECO:0007669"/>
    <property type="project" value="UniProtKB-UniRule"/>
</dbReference>
<dbReference type="Gene3D" id="3.90.650.10">
    <property type="entry name" value="PurM-like C-terminal domain"/>
    <property type="match status" value="2"/>
</dbReference>
<feature type="binding site" evidence="8">
    <location>
        <position position="101"/>
    </location>
    <ligand>
        <name>ATP</name>
        <dbReference type="ChEBI" id="CHEBI:30616"/>
    </ligand>
</feature>
<evidence type="ECO:0000256" key="4">
    <source>
        <dbReference type="ARBA" id="ARBA00022741"/>
    </source>
</evidence>
<dbReference type="InterPro" id="IPR010918">
    <property type="entry name" value="PurM-like_C_dom"/>
</dbReference>
<dbReference type="PANTHER" id="PTHR43555">
    <property type="entry name" value="PHOSPHORIBOSYLFORMYLGLYCINAMIDINE SYNTHASE SUBUNIT PURL"/>
    <property type="match status" value="1"/>
</dbReference>
<feature type="binding site" evidence="8">
    <location>
        <begin position="322"/>
        <end position="324"/>
    </location>
    <ligand>
        <name>substrate</name>
    </ligand>
</feature>
<dbReference type="STRING" id="502025.Hoch_3840"/>
<dbReference type="AlphaFoldDB" id="D0LZ77"/>
<feature type="binding site" evidence="8">
    <location>
        <position position="550"/>
    </location>
    <ligand>
        <name>Mg(2+)</name>
        <dbReference type="ChEBI" id="CHEBI:18420"/>
        <label>1</label>
    </ligand>
</feature>
<dbReference type="Pfam" id="PF02769">
    <property type="entry name" value="AIRS_C"/>
    <property type="match status" value="2"/>
</dbReference>
<evidence type="ECO:0000256" key="1">
    <source>
        <dbReference type="ARBA" id="ARBA00022490"/>
    </source>
</evidence>
<dbReference type="UniPathway" id="UPA00074">
    <property type="reaction ID" value="UER00128"/>
</dbReference>
<dbReference type="GO" id="GO:0000287">
    <property type="term" value="F:magnesium ion binding"/>
    <property type="evidence" value="ECO:0007669"/>
    <property type="project" value="UniProtKB-UniRule"/>
</dbReference>
<feature type="binding site" evidence="8">
    <location>
        <position position="512"/>
    </location>
    <ligand>
        <name>ATP</name>
        <dbReference type="ChEBI" id="CHEBI:30616"/>
    </ligand>
</feature>
<keyword evidence="6 8" id="KW-0067">ATP-binding</keyword>
<evidence type="ECO:0000256" key="8">
    <source>
        <dbReference type="HAMAP-Rule" id="MF_00420"/>
    </source>
</evidence>
<evidence type="ECO:0000313" key="12">
    <source>
        <dbReference type="EMBL" id="ACY16339.1"/>
    </source>
</evidence>
<keyword evidence="13" id="KW-1185">Reference proteome</keyword>
<evidence type="ECO:0000259" key="9">
    <source>
        <dbReference type="Pfam" id="PF00586"/>
    </source>
</evidence>
<protein>
    <recommendedName>
        <fullName evidence="8">Phosphoribosylformylglycinamidine synthase subunit PurL</fullName>
        <shortName evidence="8">FGAM synthase</shortName>
        <ecNumber evidence="8">6.3.5.3</ecNumber>
    </recommendedName>
    <alternativeName>
        <fullName evidence="8">Formylglycinamide ribonucleotide amidotransferase subunit II</fullName>
        <shortName evidence="8">FGAR amidotransferase II</shortName>
        <shortName evidence="8">FGAR-AT II</shortName>
    </alternativeName>
    <alternativeName>
        <fullName evidence="8">Glutamine amidotransferase PurL</fullName>
    </alternativeName>
    <alternativeName>
        <fullName evidence="8">Phosphoribosylformylglycinamidine synthase subunit II</fullName>
    </alternativeName>
</protein>
<dbReference type="GO" id="GO:0005524">
    <property type="term" value="F:ATP binding"/>
    <property type="evidence" value="ECO:0007669"/>
    <property type="project" value="UniProtKB-UniRule"/>
</dbReference>
<dbReference type="OrthoDB" id="9804441at2"/>
<feature type="active site" description="Proton acceptor" evidence="8">
    <location>
        <position position="105"/>
    </location>
</feature>
<dbReference type="CDD" id="cd02204">
    <property type="entry name" value="PurL_repeat2"/>
    <property type="match status" value="1"/>
</dbReference>